<evidence type="ECO:0000313" key="4">
    <source>
        <dbReference type="Proteomes" id="UP001597112"/>
    </source>
</evidence>
<dbReference type="Proteomes" id="UP001597112">
    <property type="component" value="Unassembled WGS sequence"/>
</dbReference>
<evidence type="ECO:0000256" key="1">
    <source>
        <dbReference type="SAM" id="SignalP"/>
    </source>
</evidence>
<dbReference type="EMBL" id="JBHTKA010000007">
    <property type="protein sequence ID" value="MFD1001207.1"/>
    <property type="molecule type" value="Genomic_DNA"/>
</dbReference>
<organism evidence="3 4">
    <name type="scientific">Ohtaekwangia kribbensis</name>
    <dbReference type="NCBI Taxonomy" id="688913"/>
    <lineage>
        <taxon>Bacteria</taxon>
        <taxon>Pseudomonadati</taxon>
        <taxon>Bacteroidota</taxon>
        <taxon>Cytophagia</taxon>
        <taxon>Cytophagales</taxon>
        <taxon>Fulvivirgaceae</taxon>
        <taxon>Ohtaekwangia</taxon>
    </lineage>
</organism>
<name>A0ABW3K4M1_9BACT</name>
<evidence type="ECO:0000259" key="2">
    <source>
        <dbReference type="SMART" id="SM00867"/>
    </source>
</evidence>
<proteinExistence type="predicted"/>
<dbReference type="PANTHER" id="PTHR34406">
    <property type="entry name" value="PROTEIN YCEI"/>
    <property type="match status" value="1"/>
</dbReference>
<keyword evidence="4" id="KW-1185">Reference proteome</keyword>
<dbReference type="PANTHER" id="PTHR34406:SF1">
    <property type="entry name" value="PROTEIN YCEI"/>
    <property type="match status" value="1"/>
</dbReference>
<keyword evidence="1" id="KW-0732">Signal</keyword>
<comment type="caution">
    <text evidence="3">The sequence shown here is derived from an EMBL/GenBank/DDBJ whole genome shotgun (WGS) entry which is preliminary data.</text>
</comment>
<reference evidence="4" key="1">
    <citation type="journal article" date="2019" name="Int. J. Syst. Evol. Microbiol.">
        <title>The Global Catalogue of Microorganisms (GCM) 10K type strain sequencing project: providing services to taxonomists for standard genome sequencing and annotation.</title>
        <authorList>
            <consortium name="The Broad Institute Genomics Platform"/>
            <consortium name="The Broad Institute Genome Sequencing Center for Infectious Disease"/>
            <person name="Wu L."/>
            <person name="Ma J."/>
        </authorList>
    </citation>
    <scope>NUCLEOTIDE SEQUENCE [LARGE SCALE GENOMIC DNA]</scope>
    <source>
        <strain evidence="4">CCUG 58938</strain>
    </source>
</reference>
<dbReference type="SUPFAM" id="SSF101874">
    <property type="entry name" value="YceI-like"/>
    <property type="match status" value="1"/>
</dbReference>
<accession>A0ABW3K4M1</accession>
<dbReference type="SMART" id="SM00867">
    <property type="entry name" value="YceI"/>
    <property type="match status" value="1"/>
</dbReference>
<feature type="domain" description="Lipid/polyisoprenoid-binding YceI-like" evidence="2">
    <location>
        <begin position="22"/>
        <end position="188"/>
    </location>
</feature>
<gene>
    <name evidence="3" type="ORF">ACFQ21_17900</name>
</gene>
<dbReference type="RefSeq" id="WP_377580653.1">
    <property type="nucleotide sequence ID" value="NZ_JBHTKA010000007.1"/>
</dbReference>
<dbReference type="InterPro" id="IPR036761">
    <property type="entry name" value="TTHA0802/YceI-like_sf"/>
</dbReference>
<sequence>MRSIHILLALLVLPAVALAQTVWTIDKPHTRIGFSVAHMVVSETEGNFTDFDGKVTSKAADFNGANVEFTARSASVYTGDEKRDMHLKGDEFFDAEKFPEIKFKGDLVKEGTHYMLKGNLTLRDVTQPVTFQVVYGGTVKAFGTEKAGFKLSGKINRQDYGLKWSKTVESGGLVVGNEVTINCKIELNKTQ</sequence>
<protein>
    <submittedName>
        <fullName evidence="3">YceI family protein</fullName>
    </submittedName>
</protein>
<dbReference type="InterPro" id="IPR007372">
    <property type="entry name" value="Lipid/polyisoprenoid-bd_YceI"/>
</dbReference>
<evidence type="ECO:0000313" key="3">
    <source>
        <dbReference type="EMBL" id="MFD1001207.1"/>
    </source>
</evidence>
<feature type="chain" id="PRO_5045575652" evidence="1">
    <location>
        <begin position="20"/>
        <end position="191"/>
    </location>
</feature>
<dbReference type="Pfam" id="PF04264">
    <property type="entry name" value="YceI"/>
    <property type="match status" value="1"/>
</dbReference>
<feature type="signal peptide" evidence="1">
    <location>
        <begin position="1"/>
        <end position="19"/>
    </location>
</feature>
<dbReference type="Gene3D" id="2.40.128.110">
    <property type="entry name" value="Lipid/polyisoprenoid-binding, YceI-like"/>
    <property type="match status" value="1"/>
</dbReference>